<dbReference type="PANTHER" id="PTHR31374:SF198">
    <property type="entry name" value="AUXIN-RESPONSIVE PROTEIN SAUR72"/>
    <property type="match status" value="1"/>
</dbReference>
<sequence length="66" mass="7547">MVRFVVHAEVLNHPVFVNLLNMSAQEYGYQGVLRIPCRVVVFERILEAIRLGRKSGAIHELLLSDE</sequence>
<dbReference type="Pfam" id="PF02519">
    <property type="entry name" value="Auxin_inducible"/>
    <property type="match status" value="1"/>
</dbReference>
<dbReference type="STRING" id="57577.A0A2K3JSU2"/>
<organism evidence="2 3">
    <name type="scientific">Trifolium pratense</name>
    <name type="common">Red clover</name>
    <dbReference type="NCBI Taxonomy" id="57577"/>
    <lineage>
        <taxon>Eukaryota</taxon>
        <taxon>Viridiplantae</taxon>
        <taxon>Streptophyta</taxon>
        <taxon>Embryophyta</taxon>
        <taxon>Tracheophyta</taxon>
        <taxon>Spermatophyta</taxon>
        <taxon>Magnoliopsida</taxon>
        <taxon>eudicotyledons</taxon>
        <taxon>Gunneridae</taxon>
        <taxon>Pentapetalae</taxon>
        <taxon>rosids</taxon>
        <taxon>fabids</taxon>
        <taxon>Fabales</taxon>
        <taxon>Fabaceae</taxon>
        <taxon>Papilionoideae</taxon>
        <taxon>50 kb inversion clade</taxon>
        <taxon>NPAAA clade</taxon>
        <taxon>Hologalegina</taxon>
        <taxon>IRL clade</taxon>
        <taxon>Trifolieae</taxon>
        <taxon>Trifolium</taxon>
    </lineage>
</organism>
<dbReference type="InterPro" id="IPR003676">
    <property type="entry name" value="SAUR_fam"/>
</dbReference>
<gene>
    <name evidence="2" type="ORF">L195_g058522</name>
</gene>
<evidence type="ECO:0000313" key="3">
    <source>
        <dbReference type="Proteomes" id="UP000236291"/>
    </source>
</evidence>
<dbReference type="AlphaFoldDB" id="A0A2K3JSU2"/>
<reference evidence="2 3" key="2">
    <citation type="journal article" date="2017" name="Front. Plant Sci.">
        <title>Gene Classification and Mining of Molecular Markers Useful in Red Clover (Trifolium pratense) Breeding.</title>
        <authorList>
            <person name="Istvanek J."/>
            <person name="Dluhosova J."/>
            <person name="Dluhos P."/>
            <person name="Patkova L."/>
            <person name="Nedelnik J."/>
            <person name="Repkova J."/>
        </authorList>
    </citation>
    <scope>NUCLEOTIDE SEQUENCE [LARGE SCALE GENOMIC DNA]</scope>
    <source>
        <strain evidence="3">cv. Tatra</strain>
        <tissue evidence="2">Young leaves</tissue>
    </source>
</reference>
<evidence type="ECO:0000256" key="1">
    <source>
        <dbReference type="ARBA" id="ARBA00006974"/>
    </source>
</evidence>
<proteinExistence type="inferred from homology"/>
<dbReference type="Proteomes" id="UP000236291">
    <property type="component" value="Unassembled WGS sequence"/>
</dbReference>
<name>A0A2K3JSU2_TRIPR</name>
<reference evidence="2 3" key="1">
    <citation type="journal article" date="2014" name="Am. J. Bot.">
        <title>Genome assembly and annotation for red clover (Trifolium pratense; Fabaceae).</title>
        <authorList>
            <person name="Istvanek J."/>
            <person name="Jaros M."/>
            <person name="Krenek A."/>
            <person name="Repkova J."/>
        </authorList>
    </citation>
    <scope>NUCLEOTIDE SEQUENCE [LARGE SCALE GENOMIC DNA]</scope>
    <source>
        <strain evidence="3">cv. Tatra</strain>
        <tissue evidence="2">Young leaves</tissue>
    </source>
</reference>
<accession>A0A2K3JSU2</accession>
<evidence type="ECO:0000313" key="2">
    <source>
        <dbReference type="EMBL" id="PNX57095.1"/>
    </source>
</evidence>
<dbReference type="EMBL" id="ASHM01122162">
    <property type="protein sequence ID" value="PNX57095.1"/>
    <property type="molecule type" value="Genomic_DNA"/>
</dbReference>
<dbReference type="PANTHER" id="PTHR31374">
    <property type="entry name" value="AUXIN-INDUCED PROTEIN-LIKE-RELATED"/>
    <property type="match status" value="1"/>
</dbReference>
<comment type="similarity">
    <text evidence="1">Belongs to the ARG7 family.</text>
</comment>
<protein>
    <submittedName>
        <fullName evidence="2">Auxin-induced protein x15-like</fullName>
    </submittedName>
</protein>
<comment type="caution">
    <text evidence="2">The sequence shown here is derived from an EMBL/GenBank/DDBJ whole genome shotgun (WGS) entry which is preliminary data.</text>
</comment>
<dbReference type="GO" id="GO:0009733">
    <property type="term" value="P:response to auxin"/>
    <property type="evidence" value="ECO:0007669"/>
    <property type="project" value="InterPro"/>
</dbReference>